<feature type="domain" description="Saccharopine dehydrogenase NADP binding" evidence="1">
    <location>
        <begin position="7"/>
        <end position="124"/>
    </location>
</feature>
<dbReference type="InterPro" id="IPR005097">
    <property type="entry name" value="Sacchrp_dh_NADP-bd"/>
</dbReference>
<dbReference type="Pfam" id="PF03435">
    <property type="entry name" value="Sacchrp_dh_NADP"/>
    <property type="match status" value="1"/>
</dbReference>
<dbReference type="OrthoDB" id="623995at2"/>
<dbReference type="RefSeq" id="WP_072363571.1">
    <property type="nucleotide sequence ID" value="NZ_CP139972.1"/>
</dbReference>
<dbReference type="AlphaFoldDB" id="A0A1K1S187"/>
<sequence>MLDHTFLLYGANGYTGELIARYAADFGLQPILAGRNKQALDKLGAELNLPVKVFALDDQPAMQQALQEVSVVVNAAGPYDFTAKQLVEACIAEGRHYLDLNGDAIIYDMIRTYDNAAKEKGVMLLPGAGYDVVPTDCLALWLKQQMPDARSLKIAFAVLNSALSRGTAINTVLKLGLPGLSRIDGKLVEEPVGKRGMYVQFPGLHKKIFTMSLPWGDLSTAYVSTGIPNIATYININKAAWYFLKGQAAYNWLLKTKLVRGIANSIVKMQSPGPDKATRDKTNALIWAQVSNANGDTLTANMVVPEAYTLTALTALLITKKILNKDYKAGYQTPATAYGTELIMEIAGVQREIIAYLN</sequence>
<dbReference type="Proteomes" id="UP001326715">
    <property type="component" value="Chromosome"/>
</dbReference>
<dbReference type="SUPFAM" id="SSF51735">
    <property type="entry name" value="NAD(P)-binding Rossmann-fold domains"/>
    <property type="match status" value="1"/>
</dbReference>
<dbReference type="Proteomes" id="UP000183788">
    <property type="component" value="Unassembled WGS sequence"/>
</dbReference>
<dbReference type="STRING" id="1004.SAMN05661012_04598"/>
<dbReference type="Gene3D" id="3.40.50.720">
    <property type="entry name" value="NAD(P)-binding Rossmann-like Domain"/>
    <property type="match status" value="1"/>
</dbReference>
<name>A0A1K1S187_9BACT</name>
<protein>
    <submittedName>
        <fullName evidence="3">Saccharopine dehydrogenase NADP-binding domain-containing protein</fullName>
    </submittedName>
    <submittedName>
        <fullName evidence="2">Uncharacterized conserved protein</fullName>
    </submittedName>
</protein>
<gene>
    <name evidence="2" type="ORF">SAMN05661012_04598</name>
    <name evidence="3" type="ORF">SR876_24880</name>
</gene>
<dbReference type="PANTHER" id="PTHR43781:SF1">
    <property type="entry name" value="SACCHAROPINE DEHYDROGENASE"/>
    <property type="match status" value="1"/>
</dbReference>
<evidence type="ECO:0000313" key="3">
    <source>
        <dbReference type="EMBL" id="WQG88166.1"/>
    </source>
</evidence>
<proteinExistence type="predicted"/>
<evidence type="ECO:0000313" key="4">
    <source>
        <dbReference type="Proteomes" id="UP000183788"/>
    </source>
</evidence>
<accession>A0A1K1S187</accession>
<dbReference type="InterPro" id="IPR036291">
    <property type="entry name" value="NAD(P)-bd_dom_sf"/>
</dbReference>
<keyword evidence="5" id="KW-1185">Reference proteome</keyword>
<reference evidence="3 5" key="2">
    <citation type="submission" date="2023-11" db="EMBL/GenBank/DDBJ databases">
        <title>MicrobeMod: A computational toolkit for identifying prokaryotic methylation and restriction-modification with nanopore sequencing.</title>
        <authorList>
            <person name="Crits-Christoph A."/>
            <person name="Kang S.C."/>
            <person name="Lee H."/>
            <person name="Ostrov N."/>
        </authorList>
    </citation>
    <scope>NUCLEOTIDE SEQUENCE [LARGE SCALE GENOMIC DNA]</scope>
    <source>
        <strain evidence="3 5">ATCC 23090</strain>
    </source>
</reference>
<dbReference type="EMBL" id="CP140154">
    <property type="protein sequence ID" value="WQG88166.1"/>
    <property type="molecule type" value="Genomic_DNA"/>
</dbReference>
<evidence type="ECO:0000313" key="2">
    <source>
        <dbReference type="EMBL" id="SFW78184.1"/>
    </source>
</evidence>
<organism evidence="2 4">
    <name type="scientific">Chitinophaga sancti</name>
    <dbReference type="NCBI Taxonomy" id="1004"/>
    <lineage>
        <taxon>Bacteria</taxon>
        <taxon>Pseudomonadati</taxon>
        <taxon>Bacteroidota</taxon>
        <taxon>Chitinophagia</taxon>
        <taxon>Chitinophagales</taxon>
        <taxon>Chitinophagaceae</taxon>
        <taxon>Chitinophaga</taxon>
    </lineage>
</organism>
<dbReference type="PANTHER" id="PTHR43781">
    <property type="entry name" value="SACCHAROPINE DEHYDROGENASE"/>
    <property type="match status" value="1"/>
</dbReference>
<evidence type="ECO:0000259" key="1">
    <source>
        <dbReference type="Pfam" id="PF03435"/>
    </source>
</evidence>
<reference evidence="2 4" key="1">
    <citation type="submission" date="2016-11" db="EMBL/GenBank/DDBJ databases">
        <authorList>
            <person name="Jaros S."/>
            <person name="Januszkiewicz K."/>
            <person name="Wedrychowicz H."/>
        </authorList>
    </citation>
    <scope>NUCLEOTIDE SEQUENCE [LARGE SCALE GENOMIC DNA]</scope>
    <source>
        <strain evidence="2 4">DSM 784</strain>
    </source>
</reference>
<evidence type="ECO:0000313" key="5">
    <source>
        <dbReference type="Proteomes" id="UP001326715"/>
    </source>
</evidence>
<dbReference type="EMBL" id="FPIZ01000016">
    <property type="protein sequence ID" value="SFW78184.1"/>
    <property type="molecule type" value="Genomic_DNA"/>
</dbReference>